<dbReference type="RefSeq" id="WP_120330183.1">
    <property type="nucleotide sequence ID" value="NZ_RAQQ01000015.1"/>
</dbReference>
<organism evidence="1 2">
    <name type="scientific">Micromonospora globbae</name>
    <dbReference type="NCBI Taxonomy" id="1894969"/>
    <lineage>
        <taxon>Bacteria</taxon>
        <taxon>Bacillati</taxon>
        <taxon>Actinomycetota</taxon>
        <taxon>Actinomycetes</taxon>
        <taxon>Micromonosporales</taxon>
        <taxon>Micromonosporaceae</taxon>
        <taxon>Micromonospora</taxon>
    </lineage>
</organism>
<gene>
    <name evidence="1" type="ORF">D7I43_20615</name>
</gene>
<protein>
    <submittedName>
        <fullName evidence="1">Polyketide cyclase</fullName>
    </submittedName>
</protein>
<dbReference type="SUPFAM" id="SSF55961">
    <property type="entry name" value="Bet v1-like"/>
    <property type="match status" value="1"/>
</dbReference>
<evidence type="ECO:0000313" key="1">
    <source>
        <dbReference type="EMBL" id="RKF25475.1"/>
    </source>
</evidence>
<dbReference type="InterPro" id="IPR019587">
    <property type="entry name" value="Polyketide_cyclase/dehydratase"/>
</dbReference>
<name>A0A420EXI6_9ACTN</name>
<dbReference type="Proteomes" id="UP000285744">
    <property type="component" value="Unassembled WGS sequence"/>
</dbReference>
<dbReference type="AlphaFoldDB" id="A0A420EXI6"/>
<dbReference type="Pfam" id="PF10604">
    <property type="entry name" value="Polyketide_cyc2"/>
    <property type="match status" value="1"/>
</dbReference>
<accession>A0A420EXI6</accession>
<evidence type="ECO:0000313" key="2">
    <source>
        <dbReference type="Proteomes" id="UP000285744"/>
    </source>
</evidence>
<dbReference type="Gene3D" id="3.30.530.20">
    <property type="match status" value="1"/>
</dbReference>
<dbReference type="EMBL" id="RAQQ01000015">
    <property type="protein sequence ID" value="RKF25475.1"/>
    <property type="molecule type" value="Genomic_DNA"/>
</dbReference>
<reference evidence="1 2" key="1">
    <citation type="journal article" date="2018" name="Int. J. Syst. Evol. Microbiol.">
        <title>Micromonospora globbae sp. nov., an endophytic actinomycete isolated from roots of Globba winitii C. H. Wright.</title>
        <authorList>
            <person name="Kuncharoen N."/>
            <person name="Pittayakhajonwut P."/>
            <person name="Tanasupawat S."/>
        </authorList>
    </citation>
    <scope>NUCLEOTIDE SEQUENCE [LARGE SCALE GENOMIC DNA]</scope>
    <source>
        <strain evidence="1 2">WPS1-2</strain>
    </source>
</reference>
<dbReference type="InterPro" id="IPR023393">
    <property type="entry name" value="START-like_dom_sf"/>
</dbReference>
<sequence>MDYEETTVATAGIGPTWAALADVTNYPRWTASMTSVEPLDGPGLVVGNRFRIRQPGLPPTVWRVCDVRERESFSWEATAPGVRTLAYHHLSGEPDGTTRIRIGLRQTGALAGLVALFTRARTRRYVAMEAAGLKAAAEAAARSEDDEAADGR</sequence>
<proteinExistence type="predicted"/>
<comment type="caution">
    <text evidence="1">The sequence shown here is derived from an EMBL/GenBank/DDBJ whole genome shotgun (WGS) entry which is preliminary data.</text>
</comment>
<dbReference type="OrthoDB" id="191189at2"/>